<gene>
    <name evidence="3" type="ORF">LIZ56_13160</name>
</gene>
<dbReference type="GO" id="GO:0005829">
    <property type="term" value="C:cytosol"/>
    <property type="evidence" value="ECO:0007669"/>
    <property type="project" value="TreeGrafter"/>
</dbReference>
<reference evidence="3" key="1">
    <citation type="submission" date="2021-10" db="EMBL/GenBank/DDBJ databases">
        <title>Collection of gut derived symbiotic bacterial strains cultured from healthy donors.</title>
        <authorList>
            <person name="Lin H."/>
            <person name="Littmann E."/>
            <person name="Kohout C."/>
            <person name="Pamer E.G."/>
        </authorList>
    </citation>
    <scope>NUCLEOTIDE SEQUENCE</scope>
    <source>
        <strain evidence="3">DFI.9.42</strain>
    </source>
</reference>
<dbReference type="InterPro" id="IPR010982">
    <property type="entry name" value="Lambda_DNA-bd_dom_sf"/>
</dbReference>
<evidence type="ECO:0000256" key="1">
    <source>
        <dbReference type="ARBA" id="ARBA00023125"/>
    </source>
</evidence>
<dbReference type="RefSeq" id="WP_306778674.1">
    <property type="nucleotide sequence ID" value="NZ_JAJCJK010000025.1"/>
</dbReference>
<accession>A0AAW4UGK0</accession>
<dbReference type="PANTHER" id="PTHR46797:SF1">
    <property type="entry name" value="METHYLPHOSPHONATE SYNTHASE"/>
    <property type="match status" value="1"/>
</dbReference>
<dbReference type="EMBL" id="JAJCJK010000025">
    <property type="protein sequence ID" value="MCB6939349.1"/>
    <property type="molecule type" value="Genomic_DNA"/>
</dbReference>
<dbReference type="InterPro" id="IPR050807">
    <property type="entry name" value="TransReg_Diox_bact_type"/>
</dbReference>
<keyword evidence="1" id="KW-0238">DNA-binding</keyword>
<dbReference type="CDD" id="cd00093">
    <property type="entry name" value="HTH_XRE"/>
    <property type="match status" value="1"/>
</dbReference>
<dbReference type="AlphaFoldDB" id="A0AAW4UGK0"/>
<dbReference type="SMART" id="SM00530">
    <property type="entry name" value="HTH_XRE"/>
    <property type="match status" value="1"/>
</dbReference>
<evidence type="ECO:0000313" key="3">
    <source>
        <dbReference type="EMBL" id="MCB6939349.1"/>
    </source>
</evidence>
<name>A0AAW4UGK0_9FIRM</name>
<dbReference type="InterPro" id="IPR001387">
    <property type="entry name" value="Cro/C1-type_HTH"/>
</dbReference>
<feature type="domain" description="HTH cro/C1-type" evidence="2">
    <location>
        <begin position="15"/>
        <end position="69"/>
    </location>
</feature>
<comment type="caution">
    <text evidence="3">The sequence shown here is derived from an EMBL/GenBank/DDBJ whole genome shotgun (WGS) entry which is preliminary data.</text>
</comment>
<dbReference type="Gene3D" id="1.10.260.40">
    <property type="entry name" value="lambda repressor-like DNA-binding domains"/>
    <property type="match status" value="1"/>
</dbReference>
<dbReference type="PANTHER" id="PTHR46797">
    <property type="entry name" value="HTH-TYPE TRANSCRIPTIONAL REGULATOR"/>
    <property type="match status" value="1"/>
</dbReference>
<evidence type="ECO:0000313" key="4">
    <source>
        <dbReference type="Proteomes" id="UP001197684"/>
    </source>
</evidence>
<protein>
    <submittedName>
        <fullName evidence="3">Helix-turn-helix domain-containing protein</fullName>
    </submittedName>
</protein>
<organism evidence="3 4">
    <name type="scientific">Agathobacter rectalis</name>
    <dbReference type="NCBI Taxonomy" id="39491"/>
    <lineage>
        <taxon>Bacteria</taxon>
        <taxon>Bacillati</taxon>
        <taxon>Bacillota</taxon>
        <taxon>Clostridia</taxon>
        <taxon>Lachnospirales</taxon>
        <taxon>Lachnospiraceae</taxon>
        <taxon>Agathobacter</taxon>
    </lineage>
</organism>
<dbReference type="PROSITE" id="PS50943">
    <property type="entry name" value="HTH_CROC1"/>
    <property type="match status" value="1"/>
</dbReference>
<dbReference type="GO" id="GO:0003677">
    <property type="term" value="F:DNA binding"/>
    <property type="evidence" value="ECO:0007669"/>
    <property type="project" value="UniProtKB-KW"/>
</dbReference>
<sequence>MYNPDEDYQVMLAKLKTICQNKNITQYALAKATGMSTSSISCLMRGETKPYIYTVLTICDALNVTIADLLERQGYDENCEEDEDVREMIEAYQCLSPEKKRMLKVYMDMLLQYGGEL</sequence>
<evidence type="ECO:0000259" key="2">
    <source>
        <dbReference type="PROSITE" id="PS50943"/>
    </source>
</evidence>
<dbReference type="Proteomes" id="UP001197684">
    <property type="component" value="Unassembled WGS sequence"/>
</dbReference>
<dbReference type="GO" id="GO:0003700">
    <property type="term" value="F:DNA-binding transcription factor activity"/>
    <property type="evidence" value="ECO:0007669"/>
    <property type="project" value="TreeGrafter"/>
</dbReference>
<dbReference type="SUPFAM" id="SSF47413">
    <property type="entry name" value="lambda repressor-like DNA-binding domains"/>
    <property type="match status" value="1"/>
</dbReference>
<dbReference type="Pfam" id="PF13443">
    <property type="entry name" value="HTH_26"/>
    <property type="match status" value="1"/>
</dbReference>
<proteinExistence type="predicted"/>